<dbReference type="GO" id="GO:0004521">
    <property type="term" value="F:RNA endonuclease activity"/>
    <property type="evidence" value="ECO:0007669"/>
    <property type="project" value="InterPro"/>
</dbReference>
<comment type="cofactor">
    <cofactor evidence="1 9">
        <name>Mg(2+)</name>
        <dbReference type="ChEBI" id="CHEBI:18420"/>
    </cofactor>
</comment>
<dbReference type="GO" id="GO:0043571">
    <property type="term" value="P:maintenance of CRISPR repeat elements"/>
    <property type="evidence" value="ECO:0007669"/>
    <property type="project" value="UniProtKB-UniRule"/>
</dbReference>
<dbReference type="GO" id="GO:0016787">
    <property type="term" value="F:hydrolase activity"/>
    <property type="evidence" value="ECO:0007669"/>
    <property type="project" value="UniProtKB-KW"/>
</dbReference>
<keyword evidence="11" id="KW-1185">Reference proteome</keyword>
<dbReference type="NCBIfam" id="TIGR01573">
    <property type="entry name" value="cas2"/>
    <property type="match status" value="1"/>
</dbReference>
<name>A0A223AU39_9FIRM</name>
<evidence type="ECO:0000313" key="11">
    <source>
        <dbReference type="Proteomes" id="UP000214689"/>
    </source>
</evidence>
<evidence type="ECO:0000256" key="5">
    <source>
        <dbReference type="ARBA" id="ARBA00022759"/>
    </source>
</evidence>
<dbReference type="Pfam" id="PF09827">
    <property type="entry name" value="CRISPR_Cas2"/>
    <property type="match status" value="1"/>
</dbReference>
<keyword evidence="5 9" id="KW-0255">Endonuclease</keyword>
<dbReference type="EMBL" id="CP016199">
    <property type="protein sequence ID" value="ASS38486.1"/>
    <property type="molecule type" value="Genomic_DNA"/>
</dbReference>
<comment type="subunit">
    <text evidence="9">Homodimer, forms a heterotetramer with a Cas1 homodimer.</text>
</comment>
<dbReference type="InterPro" id="IPR019199">
    <property type="entry name" value="Virulence_VapD/CRISPR_Cas2"/>
</dbReference>
<evidence type="ECO:0000256" key="4">
    <source>
        <dbReference type="ARBA" id="ARBA00022723"/>
    </source>
</evidence>
<reference evidence="11" key="1">
    <citation type="submission" date="2016-05" db="EMBL/GenBank/DDBJ databases">
        <authorList>
            <person name="Holder M.E."/>
            <person name="Ajami N.J."/>
            <person name="Petrosino J.F."/>
        </authorList>
    </citation>
    <scope>NUCLEOTIDE SEQUENCE [LARGE SCALE GENOMIC DNA]</scope>
    <source>
        <strain evidence="11">ATCC 700696</strain>
    </source>
</reference>
<evidence type="ECO:0000256" key="7">
    <source>
        <dbReference type="ARBA" id="ARBA00022842"/>
    </source>
</evidence>
<evidence type="ECO:0000313" key="10">
    <source>
        <dbReference type="EMBL" id="ASS38486.1"/>
    </source>
</evidence>
<keyword evidence="8 9" id="KW-0051">Antiviral defense</keyword>
<dbReference type="SUPFAM" id="SSF143430">
    <property type="entry name" value="TTP0101/SSO1404-like"/>
    <property type="match status" value="1"/>
</dbReference>
<keyword evidence="6 9" id="KW-0378">Hydrolase</keyword>
<evidence type="ECO:0000256" key="9">
    <source>
        <dbReference type="HAMAP-Rule" id="MF_01471"/>
    </source>
</evidence>
<evidence type="ECO:0000256" key="1">
    <source>
        <dbReference type="ARBA" id="ARBA00001946"/>
    </source>
</evidence>
<comment type="similarity">
    <text evidence="2 9">Belongs to the CRISPR-associated endoribonuclease Cas2 protein family.</text>
</comment>
<dbReference type="PANTHER" id="PTHR34405:SF3">
    <property type="entry name" value="CRISPR-ASSOCIATED ENDORIBONUCLEASE CAS2 3"/>
    <property type="match status" value="1"/>
</dbReference>
<evidence type="ECO:0000256" key="6">
    <source>
        <dbReference type="ARBA" id="ARBA00022801"/>
    </source>
</evidence>
<dbReference type="HAMAP" id="MF_01471">
    <property type="entry name" value="Cas2"/>
    <property type="match status" value="1"/>
</dbReference>
<evidence type="ECO:0000256" key="8">
    <source>
        <dbReference type="ARBA" id="ARBA00023118"/>
    </source>
</evidence>
<proteinExistence type="inferred from homology"/>
<comment type="function">
    <text evidence="9">CRISPR (clustered regularly interspaced short palindromic repeat), is an adaptive immune system that provides protection against mobile genetic elements (viruses, transposable elements and conjugative plasmids). CRISPR clusters contain sequences complementary to antecedent mobile elements and target invading nucleic acids. CRISPR clusters are transcribed and processed into CRISPR RNA (crRNA). Functions as a ssRNA-specific endoribonuclease. Involved in the integration of spacer DNA into the CRISPR cassette.</text>
</comment>
<dbReference type="GO" id="GO:0046872">
    <property type="term" value="F:metal ion binding"/>
    <property type="evidence" value="ECO:0007669"/>
    <property type="project" value="UniProtKB-UniRule"/>
</dbReference>
<gene>
    <name evidence="9" type="primary">cas2</name>
    <name evidence="10" type="ORF">AXF17_01675</name>
</gene>
<keyword evidence="3 9" id="KW-0540">Nuclease</keyword>
<accession>A0A223AU39</accession>
<sequence>MERYDFTDIIEDADKKLVLIIYDIIDNKRRTKMVKLLESYGTRVQRSAFEALINKSQYIKIIEGIKKIISNEDNVRIYRLNSSNEVLLLGESYSVYEEEVIVV</sequence>
<dbReference type="AlphaFoldDB" id="A0A223AU39"/>
<dbReference type="Proteomes" id="UP000214689">
    <property type="component" value="Chromosome"/>
</dbReference>
<feature type="binding site" evidence="9">
    <location>
        <position position="23"/>
    </location>
    <ligand>
        <name>Mg(2+)</name>
        <dbReference type="ChEBI" id="CHEBI:18420"/>
        <note>catalytic</note>
    </ligand>
</feature>
<organism evidence="10 11">
    <name type="scientific">Mogibacterium pumilum</name>
    <dbReference type="NCBI Taxonomy" id="86332"/>
    <lineage>
        <taxon>Bacteria</taxon>
        <taxon>Bacillati</taxon>
        <taxon>Bacillota</taxon>
        <taxon>Clostridia</taxon>
        <taxon>Peptostreptococcales</taxon>
        <taxon>Anaerovoracaceae</taxon>
        <taxon>Mogibacterium</taxon>
    </lineage>
</organism>
<protein>
    <recommendedName>
        <fullName evidence="9">CRISPR-associated endoribonuclease Cas2</fullName>
        <ecNumber evidence="9">3.1.-.-</ecNumber>
    </recommendedName>
</protein>
<dbReference type="GO" id="GO:0051607">
    <property type="term" value="P:defense response to virus"/>
    <property type="evidence" value="ECO:0007669"/>
    <property type="project" value="UniProtKB-UniRule"/>
</dbReference>
<dbReference type="Gene3D" id="3.30.70.240">
    <property type="match status" value="1"/>
</dbReference>
<dbReference type="EC" id="3.1.-.-" evidence="9"/>
<dbReference type="CDD" id="cd09725">
    <property type="entry name" value="Cas2_I_II_III"/>
    <property type="match status" value="1"/>
</dbReference>
<keyword evidence="7 9" id="KW-0460">Magnesium</keyword>
<evidence type="ECO:0000256" key="3">
    <source>
        <dbReference type="ARBA" id="ARBA00022722"/>
    </source>
</evidence>
<dbReference type="InterPro" id="IPR021127">
    <property type="entry name" value="CRISPR_associated_Cas2"/>
</dbReference>
<dbReference type="PANTHER" id="PTHR34405">
    <property type="entry name" value="CRISPR-ASSOCIATED ENDORIBONUCLEASE CAS2"/>
    <property type="match status" value="1"/>
</dbReference>
<evidence type="ECO:0000256" key="2">
    <source>
        <dbReference type="ARBA" id="ARBA00009959"/>
    </source>
</evidence>
<keyword evidence="4 9" id="KW-0479">Metal-binding</keyword>